<sequence length="387" mass="42030">MVRNVNRSAWAQRLLGVDHHMRIRVAMTAVSALLSAVCGGLVMLLAYAGFARVDLSLIWISTLVLFNLAVLVCIRTGWTLSLDDPALTQLQIRYAILSNAAGYALLGEARGITPVILSLVLMFGIFNLSARQMLANLLLSLLCFGIATVVVFWMDAPGHNAVLELAYGVMIVLVLGGSTFVGLRIQHVRQRLKRQKHALAAALARIHHLAAHDDLTGLVNRRRMTELLAVERERCDRSGRPLVLALLDLDLFKRVNDQHGHAVGDAVLCAFAQSAVKNLRSTDVLARWGGEEFLLLLPETDAAGAALLLERLRAEVATLQVPCPAGHVAVTVSAGLAESLPGQSVEQVVECTDEALYQAKAQGRNRVVRHPQRTPAARSTLQPQAQN</sequence>
<evidence type="ECO:0000256" key="3">
    <source>
        <dbReference type="SAM" id="MobiDB-lite"/>
    </source>
</evidence>
<feature type="region of interest" description="Disordered" evidence="3">
    <location>
        <begin position="364"/>
        <end position="387"/>
    </location>
</feature>
<dbReference type="RefSeq" id="WP_106445944.1">
    <property type="nucleotide sequence ID" value="NZ_CP027669.1"/>
</dbReference>
<feature type="domain" description="GGDEF" evidence="5">
    <location>
        <begin position="240"/>
        <end position="372"/>
    </location>
</feature>
<proteinExistence type="predicted"/>
<dbReference type="InterPro" id="IPR050469">
    <property type="entry name" value="Diguanylate_Cyclase"/>
</dbReference>
<dbReference type="EC" id="2.7.7.65" evidence="1"/>
<dbReference type="PROSITE" id="PS50887">
    <property type="entry name" value="GGDEF"/>
    <property type="match status" value="1"/>
</dbReference>
<organism evidence="6 7">
    <name type="scientific">Simplicispira suum</name>
    <dbReference type="NCBI Taxonomy" id="2109915"/>
    <lineage>
        <taxon>Bacteria</taxon>
        <taxon>Pseudomonadati</taxon>
        <taxon>Pseudomonadota</taxon>
        <taxon>Betaproteobacteria</taxon>
        <taxon>Burkholderiales</taxon>
        <taxon>Comamonadaceae</taxon>
        <taxon>Simplicispira</taxon>
    </lineage>
</organism>
<comment type="catalytic activity">
    <reaction evidence="2">
        <text>2 GTP = 3',3'-c-di-GMP + 2 diphosphate</text>
        <dbReference type="Rhea" id="RHEA:24898"/>
        <dbReference type="ChEBI" id="CHEBI:33019"/>
        <dbReference type="ChEBI" id="CHEBI:37565"/>
        <dbReference type="ChEBI" id="CHEBI:58805"/>
        <dbReference type="EC" id="2.7.7.65"/>
    </reaction>
</comment>
<dbReference type="EMBL" id="CP027669">
    <property type="protein sequence ID" value="AVO40958.1"/>
    <property type="molecule type" value="Genomic_DNA"/>
</dbReference>
<dbReference type="NCBIfam" id="TIGR00254">
    <property type="entry name" value="GGDEF"/>
    <property type="match status" value="1"/>
</dbReference>
<dbReference type="GO" id="GO:0052621">
    <property type="term" value="F:diguanylate cyclase activity"/>
    <property type="evidence" value="ECO:0007669"/>
    <property type="project" value="UniProtKB-EC"/>
</dbReference>
<feature type="transmembrane region" description="Helical" evidence="4">
    <location>
        <begin position="21"/>
        <end position="50"/>
    </location>
</feature>
<reference evidence="6 7" key="1">
    <citation type="submission" date="2018-03" db="EMBL/GenBank/DDBJ databases">
        <title>Genome sequencing of Simplicispira sp.</title>
        <authorList>
            <person name="Kim S.-J."/>
            <person name="Heo J."/>
            <person name="Kwon S.-W."/>
        </authorList>
    </citation>
    <scope>NUCLEOTIDE SEQUENCE [LARGE SCALE GENOMIC DNA]</scope>
    <source>
        <strain evidence="6 7">SC1-8</strain>
    </source>
</reference>
<dbReference type="FunFam" id="3.30.70.270:FF:000001">
    <property type="entry name" value="Diguanylate cyclase domain protein"/>
    <property type="match status" value="1"/>
</dbReference>
<dbReference type="PANTHER" id="PTHR45138:SF9">
    <property type="entry name" value="DIGUANYLATE CYCLASE DGCM-RELATED"/>
    <property type="match status" value="1"/>
</dbReference>
<evidence type="ECO:0000313" key="7">
    <source>
        <dbReference type="Proteomes" id="UP000239326"/>
    </source>
</evidence>
<evidence type="ECO:0000256" key="2">
    <source>
        <dbReference type="ARBA" id="ARBA00034247"/>
    </source>
</evidence>
<feature type="transmembrane region" description="Helical" evidence="4">
    <location>
        <begin position="112"/>
        <end position="130"/>
    </location>
</feature>
<keyword evidence="4" id="KW-0472">Membrane</keyword>
<dbReference type="SUPFAM" id="SSF55073">
    <property type="entry name" value="Nucleotide cyclase"/>
    <property type="match status" value="1"/>
</dbReference>
<dbReference type="AlphaFoldDB" id="A0A2S0MYI1"/>
<dbReference type="PANTHER" id="PTHR45138">
    <property type="entry name" value="REGULATORY COMPONENTS OF SENSORY TRANSDUCTION SYSTEM"/>
    <property type="match status" value="1"/>
</dbReference>
<dbReference type="GO" id="GO:0005886">
    <property type="term" value="C:plasma membrane"/>
    <property type="evidence" value="ECO:0007669"/>
    <property type="project" value="TreeGrafter"/>
</dbReference>
<evidence type="ECO:0000256" key="1">
    <source>
        <dbReference type="ARBA" id="ARBA00012528"/>
    </source>
</evidence>
<dbReference type="GO" id="GO:1902201">
    <property type="term" value="P:negative regulation of bacterial-type flagellum-dependent cell motility"/>
    <property type="evidence" value="ECO:0007669"/>
    <property type="project" value="TreeGrafter"/>
</dbReference>
<dbReference type="InterPro" id="IPR029787">
    <property type="entry name" value="Nucleotide_cyclase"/>
</dbReference>
<dbReference type="CDD" id="cd01949">
    <property type="entry name" value="GGDEF"/>
    <property type="match status" value="1"/>
</dbReference>
<dbReference type="Pfam" id="PF00990">
    <property type="entry name" value="GGDEF"/>
    <property type="match status" value="1"/>
</dbReference>
<evidence type="ECO:0000256" key="4">
    <source>
        <dbReference type="SAM" id="Phobius"/>
    </source>
</evidence>
<dbReference type="SMART" id="SM00267">
    <property type="entry name" value="GGDEF"/>
    <property type="match status" value="1"/>
</dbReference>
<dbReference type="GO" id="GO:0043709">
    <property type="term" value="P:cell adhesion involved in single-species biofilm formation"/>
    <property type="evidence" value="ECO:0007669"/>
    <property type="project" value="TreeGrafter"/>
</dbReference>
<dbReference type="InterPro" id="IPR043128">
    <property type="entry name" value="Rev_trsase/Diguanyl_cyclase"/>
</dbReference>
<evidence type="ECO:0000259" key="5">
    <source>
        <dbReference type="PROSITE" id="PS50887"/>
    </source>
</evidence>
<keyword evidence="4" id="KW-1133">Transmembrane helix</keyword>
<keyword evidence="7" id="KW-1185">Reference proteome</keyword>
<protein>
    <recommendedName>
        <fullName evidence="1">diguanylate cyclase</fullName>
        <ecNumber evidence="1">2.7.7.65</ecNumber>
    </recommendedName>
</protein>
<evidence type="ECO:0000313" key="6">
    <source>
        <dbReference type="EMBL" id="AVO40958.1"/>
    </source>
</evidence>
<accession>A0A2S0MYI1</accession>
<keyword evidence="4" id="KW-0812">Transmembrane</keyword>
<feature type="transmembrane region" description="Helical" evidence="4">
    <location>
        <begin position="166"/>
        <end position="185"/>
    </location>
</feature>
<dbReference type="OrthoDB" id="9813903at2"/>
<dbReference type="Gene3D" id="3.30.70.270">
    <property type="match status" value="1"/>
</dbReference>
<dbReference type="KEGG" id="simp:C6571_06345"/>
<dbReference type="InterPro" id="IPR000160">
    <property type="entry name" value="GGDEF_dom"/>
</dbReference>
<feature type="transmembrane region" description="Helical" evidence="4">
    <location>
        <begin position="137"/>
        <end position="154"/>
    </location>
</feature>
<dbReference type="Proteomes" id="UP000239326">
    <property type="component" value="Chromosome"/>
</dbReference>
<gene>
    <name evidence="6" type="ORF">C6571_06345</name>
</gene>
<feature type="compositionally biased region" description="Polar residues" evidence="3">
    <location>
        <begin position="377"/>
        <end position="387"/>
    </location>
</feature>
<feature type="transmembrane region" description="Helical" evidence="4">
    <location>
        <begin position="56"/>
        <end position="78"/>
    </location>
</feature>
<name>A0A2S0MYI1_9BURK</name>